<dbReference type="PROSITE" id="PS50885">
    <property type="entry name" value="HAMP"/>
    <property type="match status" value="1"/>
</dbReference>
<comment type="subcellular location">
    <subcellularLocation>
        <location evidence="1">Cell membrane</location>
        <topology evidence="1">Multi-pass membrane protein</topology>
    </subcellularLocation>
</comment>
<accession>A0ABW5R918</accession>
<evidence type="ECO:0000256" key="4">
    <source>
        <dbReference type="ARBA" id="ARBA00022679"/>
    </source>
</evidence>
<dbReference type="RefSeq" id="WP_379928972.1">
    <property type="nucleotide sequence ID" value="NZ_JBHUMM010000011.1"/>
</dbReference>
<keyword evidence="8" id="KW-1133">Transmembrane helix</keyword>
<dbReference type="EC" id="2.7.13.3" evidence="10"/>
<evidence type="ECO:0000256" key="6">
    <source>
        <dbReference type="ARBA" id="ARBA00023136"/>
    </source>
</evidence>
<keyword evidence="5 10" id="KW-0418">Kinase</keyword>
<dbReference type="InterPro" id="IPR003594">
    <property type="entry name" value="HATPase_dom"/>
</dbReference>
<dbReference type="Pfam" id="PF06580">
    <property type="entry name" value="His_kinase"/>
    <property type="match status" value="1"/>
</dbReference>
<dbReference type="SUPFAM" id="SSF55874">
    <property type="entry name" value="ATPase domain of HSP90 chaperone/DNA topoisomerase II/histidine kinase"/>
    <property type="match status" value="1"/>
</dbReference>
<dbReference type="InterPro" id="IPR036890">
    <property type="entry name" value="HATPase_C_sf"/>
</dbReference>
<keyword evidence="4 10" id="KW-0808">Transferase</keyword>
<dbReference type="SUPFAM" id="SSF158472">
    <property type="entry name" value="HAMP domain-like"/>
    <property type="match status" value="1"/>
</dbReference>
<feature type="domain" description="HAMP" evidence="9">
    <location>
        <begin position="306"/>
        <end position="357"/>
    </location>
</feature>
<feature type="region of interest" description="Disordered" evidence="7">
    <location>
        <begin position="526"/>
        <end position="550"/>
    </location>
</feature>
<name>A0ABW5R918_9BACL</name>
<evidence type="ECO:0000256" key="8">
    <source>
        <dbReference type="SAM" id="Phobius"/>
    </source>
</evidence>
<sequence>MKRTSIRYRLMILMICLTTLPVVMITWIATHNTRDSVEKEMIEANRSRMLWADQYVQELMEQVESLFYTLQINSQFMNDLQLMDSPELSVQYRTQKYIQGMLHSAFHANSRKISNLTLYIHSNQKAYTVSHTSRGAITSVDIQQTDWSRMLHSPVNLYFKPSQTHTYAYHSINRFIDQSLIGGFSVRINRDVWEEVGTILDSGESNAIYVVNDEGQLLSGSSTKKLPAEIRHFISELDHKHSELTFKQTEENFYFLKKVGDGQITIVKAIPIETVNKTVRPTIKAAMITSGLFAAVSVVLSILFSLRITTPIVKLVKTMRKAQVQNFQKTKVQSRDEIGQLENGYNLMMERIRQLIENEYEREIEVKNAQIMAMQAQINPHFLNNTLNLIGGMALAKDSHEIYQITKVVGDLLRYSISMDDNLVLLEKELTHMRNYLFIHEQRFAGRCSIHIDVDEAALTSRLPKFTLQPIVENAFEHGLQRKEGRWQIRVQVKQVSDRIAVIIQDDGIGMSRARLHELRQELKKGDRAQEYRKKKQHESEEKRASRQKGIGLHNVHHRLRLQFGERYGLRLFSQEGKGTIVIIVLPHTIDGGEGHV</sequence>
<dbReference type="GO" id="GO:0004673">
    <property type="term" value="F:protein histidine kinase activity"/>
    <property type="evidence" value="ECO:0007669"/>
    <property type="project" value="UniProtKB-EC"/>
</dbReference>
<evidence type="ECO:0000256" key="3">
    <source>
        <dbReference type="ARBA" id="ARBA00022553"/>
    </source>
</evidence>
<evidence type="ECO:0000256" key="2">
    <source>
        <dbReference type="ARBA" id="ARBA00022475"/>
    </source>
</evidence>
<dbReference type="EMBL" id="JBHUMM010000011">
    <property type="protein sequence ID" value="MFD2671498.1"/>
    <property type="molecule type" value="Genomic_DNA"/>
</dbReference>
<keyword evidence="3" id="KW-0597">Phosphoprotein</keyword>
<dbReference type="Proteomes" id="UP001597497">
    <property type="component" value="Unassembled WGS sequence"/>
</dbReference>
<evidence type="ECO:0000256" key="7">
    <source>
        <dbReference type="SAM" id="MobiDB-lite"/>
    </source>
</evidence>
<dbReference type="Pfam" id="PF00672">
    <property type="entry name" value="HAMP"/>
    <property type="match status" value="1"/>
</dbReference>
<dbReference type="InterPro" id="IPR050640">
    <property type="entry name" value="Bact_2-comp_sensor_kinase"/>
</dbReference>
<dbReference type="InterPro" id="IPR003660">
    <property type="entry name" value="HAMP_dom"/>
</dbReference>
<reference evidence="11" key="1">
    <citation type="journal article" date="2019" name="Int. J. Syst. Evol. Microbiol.">
        <title>The Global Catalogue of Microorganisms (GCM) 10K type strain sequencing project: providing services to taxonomists for standard genome sequencing and annotation.</title>
        <authorList>
            <consortium name="The Broad Institute Genomics Platform"/>
            <consortium name="The Broad Institute Genome Sequencing Center for Infectious Disease"/>
            <person name="Wu L."/>
            <person name="Ma J."/>
        </authorList>
    </citation>
    <scope>NUCLEOTIDE SEQUENCE [LARGE SCALE GENOMIC DNA]</scope>
    <source>
        <strain evidence="11">KCTC 33676</strain>
    </source>
</reference>
<dbReference type="Pfam" id="PF02518">
    <property type="entry name" value="HATPase_c"/>
    <property type="match status" value="1"/>
</dbReference>
<proteinExistence type="predicted"/>
<dbReference type="Gene3D" id="3.30.565.10">
    <property type="entry name" value="Histidine kinase-like ATPase, C-terminal domain"/>
    <property type="match status" value="1"/>
</dbReference>
<feature type="transmembrane region" description="Helical" evidence="8">
    <location>
        <begin position="285"/>
        <end position="306"/>
    </location>
</feature>
<protein>
    <submittedName>
        <fullName evidence="10">Sensor histidine kinase</fullName>
        <ecNumber evidence="10">2.7.13.3</ecNumber>
    </submittedName>
</protein>
<feature type="transmembrane region" description="Helical" evidence="8">
    <location>
        <begin position="12"/>
        <end position="30"/>
    </location>
</feature>
<organism evidence="10 11">
    <name type="scientific">Marinicrinis sediminis</name>
    <dbReference type="NCBI Taxonomy" id="1652465"/>
    <lineage>
        <taxon>Bacteria</taxon>
        <taxon>Bacillati</taxon>
        <taxon>Bacillota</taxon>
        <taxon>Bacilli</taxon>
        <taxon>Bacillales</taxon>
        <taxon>Paenibacillaceae</taxon>
    </lineage>
</organism>
<evidence type="ECO:0000313" key="11">
    <source>
        <dbReference type="Proteomes" id="UP001597497"/>
    </source>
</evidence>
<evidence type="ECO:0000256" key="5">
    <source>
        <dbReference type="ARBA" id="ARBA00022777"/>
    </source>
</evidence>
<dbReference type="SMART" id="SM00304">
    <property type="entry name" value="HAMP"/>
    <property type="match status" value="1"/>
</dbReference>
<comment type="caution">
    <text evidence="10">The sequence shown here is derived from an EMBL/GenBank/DDBJ whole genome shotgun (WGS) entry which is preliminary data.</text>
</comment>
<dbReference type="PANTHER" id="PTHR34220">
    <property type="entry name" value="SENSOR HISTIDINE KINASE YPDA"/>
    <property type="match status" value="1"/>
</dbReference>
<feature type="compositionally biased region" description="Basic and acidic residues" evidence="7">
    <location>
        <begin position="526"/>
        <end position="545"/>
    </location>
</feature>
<evidence type="ECO:0000313" key="10">
    <source>
        <dbReference type="EMBL" id="MFD2671498.1"/>
    </source>
</evidence>
<gene>
    <name evidence="10" type="ORF">ACFSUC_07750</name>
</gene>
<dbReference type="CDD" id="cd06225">
    <property type="entry name" value="HAMP"/>
    <property type="match status" value="1"/>
</dbReference>
<dbReference type="Gene3D" id="6.10.340.10">
    <property type="match status" value="1"/>
</dbReference>
<dbReference type="SMART" id="SM00387">
    <property type="entry name" value="HATPase_c"/>
    <property type="match status" value="1"/>
</dbReference>
<evidence type="ECO:0000256" key="1">
    <source>
        <dbReference type="ARBA" id="ARBA00004651"/>
    </source>
</evidence>
<evidence type="ECO:0000259" key="9">
    <source>
        <dbReference type="PROSITE" id="PS50885"/>
    </source>
</evidence>
<dbReference type="PANTHER" id="PTHR34220:SF7">
    <property type="entry name" value="SENSOR HISTIDINE KINASE YPDA"/>
    <property type="match status" value="1"/>
</dbReference>
<dbReference type="InterPro" id="IPR010559">
    <property type="entry name" value="Sig_transdc_His_kin_internal"/>
</dbReference>
<keyword evidence="2" id="KW-1003">Cell membrane</keyword>
<keyword evidence="11" id="KW-1185">Reference proteome</keyword>
<keyword evidence="6 8" id="KW-0472">Membrane</keyword>
<keyword evidence="8" id="KW-0812">Transmembrane</keyword>